<dbReference type="InterPro" id="IPR000182">
    <property type="entry name" value="GNAT_dom"/>
</dbReference>
<proteinExistence type="predicted"/>
<evidence type="ECO:0000259" key="3">
    <source>
        <dbReference type="PROSITE" id="PS51186"/>
    </source>
</evidence>
<dbReference type="PROSITE" id="PS51186">
    <property type="entry name" value="GNAT"/>
    <property type="match status" value="2"/>
</dbReference>
<keyword evidence="1 4" id="KW-0808">Transferase</keyword>
<dbReference type="PANTHER" id="PTHR43420">
    <property type="entry name" value="ACETYLTRANSFERASE"/>
    <property type="match status" value="1"/>
</dbReference>
<dbReference type="AlphaFoldDB" id="A0AAU6Q0B0"/>
<dbReference type="RefSeq" id="WP_339094570.1">
    <property type="nucleotide sequence ID" value="NZ_CP149782.1"/>
</dbReference>
<evidence type="ECO:0000256" key="2">
    <source>
        <dbReference type="ARBA" id="ARBA00023315"/>
    </source>
</evidence>
<name>A0AAU6Q0B0_9DEIO</name>
<dbReference type="CDD" id="cd04301">
    <property type="entry name" value="NAT_SF"/>
    <property type="match status" value="2"/>
</dbReference>
<reference evidence="4" key="1">
    <citation type="submission" date="2024-03" db="EMBL/GenBank/DDBJ databases">
        <title>Deinococcus weizhi sp. nov., isolated from human skin.</title>
        <authorList>
            <person name="Wei Z."/>
            <person name="Tian F."/>
            <person name="Yang C."/>
            <person name="Xin L.T."/>
            <person name="Wen Z.J."/>
            <person name="Lan K.C."/>
            <person name="Yu L."/>
            <person name="Zhe W."/>
            <person name="Dan F.D."/>
            <person name="Jun W."/>
            <person name="Rui Z."/>
            <person name="Yong X.J."/>
            <person name="Ting Y."/>
            <person name="Wei X."/>
            <person name="Xu Z.G."/>
            <person name="Xin Z."/>
            <person name="Dong F.G."/>
            <person name="Ni X.M."/>
            <person name="Zheng M.G."/>
            <person name="Chun Y."/>
            <person name="Qian W.X."/>
        </authorList>
    </citation>
    <scope>NUCLEOTIDE SEQUENCE</scope>
    <source>
        <strain evidence="4">VB142</strain>
    </source>
</reference>
<sequence>MPPIDLGGGYSARPISYPEYRAACGRLEDQIFGGNWLYDFCSPSKAPPPVGEQFVYGIFVGPELVGWSYAHQSDERTVYMADTEILPAHQGQGLYTRLLPHLLDVFRAAGYTLVQSHHRATNNRVIVPKLRAGFFMQGLNLYEGGLNVALTLALENSYREAQHVRSGFRQAGGEAARRLGVRPLTPPPAEEATPQVPFPAVTGTGLDLGSGYTLWRVPYETYQAVYAALEDAAYSSVSFDWGRAAALPDVALPRYTWLIEKGGLVAGWQYSRQWDSRTAYMVNTALLPAHRGRGLYTRLLPVVLAALGAEGYDVVRSHHHATNNAVIIPKLRAGFRIQGLEVDSHGVMAVLHYAFEPLYTDYMDIRSGLKRPAGEAARRLGLDGERGRL</sequence>
<dbReference type="InterPro" id="IPR016181">
    <property type="entry name" value="Acyl_CoA_acyltransferase"/>
</dbReference>
<protein>
    <submittedName>
        <fullName evidence="4">GNAT family N-acetyltransferase</fullName>
        <ecNumber evidence="4">2.3.1.-</ecNumber>
    </submittedName>
</protein>
<dbReference type="Gene3D" id="3.40.630.30">
    <property type="match status" value="2"/>
</dbReference>
<evidence type="ECO:0000313" key="4">
    <source>
        <dbReference type="EMBL" id="WYF43686.1"/>
    </source>
</evidence>
<accession>A0AAU6Q0B0</accession>
<dbReference type="Pfam" id="PF00583">
    <property type="entry name" value="Acetyltransf_1"/>
    <property type="match status" value="2"/>
</dbReference>
<feature type="domain" description="N-acetyltransferase" evidence="3">
    <location>
        <begin position="212"/>
        <end position="353"/>
    </location>
</feature>
<feature type="domain" description="N-acetyltransferase" evidence="3">
    <location>
        <begin position="10"/>
        <end position="155"/>
    </location>
</feature>
<dbReference type="PANTHER" id="PTHR43420:SF47">
    <property type="entry name" value="N-ACETYLTRANSFERASE DOMAIN-CONTAINING PROTEIN"/>
    <property type="match status" value="1"/>
</dbReference>
<organism evidence="4">
    <name type="scientific">Deinococcus sp. VB142</name>
    <dbReference type="NCBI Taxonomy" id="3112952"/>
    <lineage>
        <taxon>Bacteria</taxon>
        <taxon>Thermotogati</taxon>
        <taxon>Deinococcota</taxon>
        <taxon>Deinococci</taxon>
        <taxon>Deinococcales</taxon>
        <taxon>Deinococcaceae</taxon>
        <taxon>Deinococcus</taxon>
    </lineage>
</organism>
<keyword evidence="2 4" id="KW-0012">Acyltransferase</keyword>
<dbReference type="SUPFAM" id="SSF55729">
    <property type="entry name" value="Acyl-CoA N-acyltransferases (Nat)"/>
    <property type="match status" value="2"/>
</dbReference>
<dbReference type="InterPro" id="IPR050680">
    <property type="entry name" value="YpeA/RimI_acetyltransf"/>
</dbReference>
<dbReference type="EMBL" id="CP149782">
    <property type="protein sequence ID" value="WYF43686.1"/>
    <property type="molecule type" value="Genomic_DNA"/>
</dbReference>
<gene>
    <name evidence="4" type="ORF">WDJ50_09680</name>
</gene>
<evidence type="ECO:0000256" key="1">
    <source>
        <dbReference type="ARBA" id="ARBA00022679"/>
    </source>
</evidence>
<dbReference type="EC" id="2.3.1.-" evidence="4"/>
<dbReference type="GO" id="GO:0016747">
    <property type="term" value="F:acyltransferase activity, transferring groups other than amino-acyl groups"/>
    <property type="evidence" value="ECO:0007669"/>
    <property type="project" value="InterPro"/>
</dbReference>